<evidence type="ECO:0000313" key="4">
    <source>
        <dbReference type="Proteomes" id="UP001642484"/>
    </source>
</evidence>
<dbReference type="EMBL" id="CAXAMN010015213">
    <property type="protein sequence ID" value="CAK9045241.1"/>
    <property type="molecule type" value="Genomic_DNA"/>
</dbReference>
<evidence type="ECO:0000256" key="1">
    <source>
        <dbReference type="SAM" id="MobiDB-lite"/>
    </source>
</evidence>
<reference evidence="3 4" key="1">
    <citation type="submission" date="2024-02" db="EMBL/GenBank/DDBJ databases">
        <authorList>
            <person name="Chen Y."/>
            <person name="Shah S."/>
            <person name="Dougan E. K."/>
            <person name="Thang M."/>
            <person name="Chan C."/>
        </authorList>
    </citation>
    <scope>NUCLEOTIDE SEQUENCE [LARGE SCALE GENOMIC DNA]</scope>
</reference>
<feature type="domain" description="Reverse transcriptase Ty1/copia-type" evidence="2">
    <location>
        <begin position="93"/>
        <end position="308"/>
    </location>
</feature>
<keyword evidence="4" id="KW-1185">Reference proteome</keyword>
<dbReference type="InterPro" id="IPR013103">
    <property type="entry name" value="RVT_2"/>
</dbReference>
<gene>
    <name evidence="3" type="ORF">CCMP2556_LOCUS23669</name>
</gene>
<evidence type="ECO:0000313" key="3">
    <source>
        <dbReference type="EMBL" id="CAK9045241.1"/>
    </source>
</evidence>
<dbReference type="Pfam" id="PF07727">
    <property type="entry name" value="RVT_2"/>
    <property type="match status" value="1"/>
</dbReference>
<organism evidence="3 4">
    <name type="scientific">Durusdinium trenchii</name>
    <dbReference type="NCBI Taxonomy" id="1381693"/>
    <lineage>
        <taxon>Eukaryota</taxon>
        <taxon>Sar</taxon>
        <taxon>Alveolata</taxon>
        <taxon>Dinophyceae</taxon>
        <taxon>Suessiales</taxon>
        <taxon>Symbiodiniaceae</taxon>
        <taxon>Durusdinium</taxon>
    </lineage>
</organism>
<protein>
    <recommendedName>
        <fullName evidence="2">Reverse transcriptase Ty1/copia-type domain-containing protein</fullName>
    </recommendedName>
</protein>
<evidence type="ECO:0000259" key="2">
    <source>
        <dbReference type="Pfam" id="PF07727"/>
    </source>
</evidence>
<proteinExistence type="predicted"/>
<comment type="caution">
    <text evidence="3">The sequence shown here is derived from an EMBL/GenBank/DDBJ whole genome shotgun (WGS) entry which is preliminary data.</text>
</comment>
<accession>A0ABP0M197</accession>
<sequence>MIPARRGKRKNLWKKTLMSTDTELPWSLSRSEEKGAKKGRKELRLSELTKELQLQFTGPDGSDSREWEAWQSKEACDVLSLADSRRVQEEKPDLIIPTRWVRTNKNEGLQGEPFKAKSRLVVQGFKDKSLGEYRRDAPTASAMAESICLAVCAYLGFVLIAKDVKNAYFSGKSIGRELYLAQPRGGLPGLRPQQLLLAKKAIYGFSEAARLFWLALREHLVSDVWEESRLEPALFYLRQEGKLCCILVTRVDDIEGGLAPSHLSKGFERSSQSLEFATDSVRKFFFRGREVEQHESGHVDISMRNYALSMKQVKIDPQRKKQLESDLTTAESEMMNSIAGELGWLSRQLRCDLAYENGVIQRCKSEACIADLLKLKQYIGMARRGADFRQRFWADVNLREAVIIMLADSGHANGTPERNEKVRYRSVGGYFILAANPGILEGKEVRCNILAYHSTQTKRVCRSTLAAEASHLAEAVEAGDWCIVLLEEALSGKVDLQSWTKVVEARQRAYVTDAKSVFDYLQRDATSTSTDKRMAIEGALLRETVRQPGPHVKWIDGEQNFANVLTKANTDKTVLREFLRTGMFTLKQSMSNQKAKELKQHQRQKRNEVKRSDGDVLKEQLRKERKAKVSAEVLQEASSAEEKVPV</sequence>
<dbReference type="Proteomes" id="UP001642484">
    <property type="component" value="Unassembled WGS sequence"/>
</dbReference>
<feature type="compositionally biased region" description="Basic and acidic residues" evidence="1">
    <location>
        <begin position="594"/>
        <end position="622"/>
    </location>
</feature>
<name>A0ABP0M197_9DINO</name>
<feature type="region of interest" description="Disordered" evidence="1">
    <location>
        <begin position="590"/>
        <end position="646"/>
    </location>
</feature>